<evidence type="ECO:0000313" key="2">
    <source>
        <dbReference type="Proteomes" id="UP000198704"/>
    </source>
</evidence>
<dbReference type="RefSeq" id="WP_091717947.1">
    <property type="nucleotide sequence ID" value="NZ_FNHS01000010.1"/>
</dbReference>
<name>A0A1H0DKU9_9HYPH</name>
<accession>A0A1H0DKU9</accession>
<dbReference type="STRING" id="582672.SAMN05216360_110205"/>
<keyword evidence="2" id="KW-1185">Reference proteome</keyword>
<dbReference type="OrthoDB" id="570572at2"/>
<reference evidence="2" key="1">
    <citation type="submission" date="2016-10" db="EMBL/GenBank/DDBJ databases">
        <authorList>
            <person name="Varghese N."/>
            <person name="Submissions S."/>
        </authorList>
    </citation>
    <scope>NUCLEOTIDE SEQUENCE [LARGE SCALE GENOMIC DNA]</scope>
    <source>
        <strain evidence="2">BL47</strain>
    </source>
</reference>
<proteinExistence type="predicted"/>
<dbReference type="EMBL" id="FNHS01000010">
    <property type="protein sequence ID" value="SDN70723.1"/>
    <property type="molecule type" value="Genomic_DNA"/>
</dbReference>
<dbReference type="AlphaFoldDB" id="A0A1H0DKU9"/>
<evidence type="ECO:0000313" key="1">
    <source>
        <dbReference type="EMBL" id="SDN70723.1"/>
    </source>
</evidence>
<dbReference type="Proteomes" id="UP000198704">
    <property type="component" value="Unassembled WGS sequence"/>
</dbReference>
<sequence length="126" mass="13394">MASDLARRIAGLGPGERLVVLGVGRATIGSIVSEGTDRGALLVTTAADQSAAAIIDRLLDDLAELARARWPHWHGGDAAGADPWLKAASKRARRGLTPRFSRMAHDLEFPLGRSASLPSRRRPPPT</sequence>
<protein>
    <submittedName>
        <fullName evidence="1">Uncharacterized protein</fullName>
    </submittedName>
</protein>
<organism evidence="1 2">
    <name type="scientific">Methylobacterium phyllostachyos</name>
    <dbReference type="NCBI Taxonomy" id="582672"/>
    <lineage>
        <taxon>Bacteria</taxon>
        <taxon>Pseudomonadati</taxon>
        <taxon>Pseudomonadota</taxon>
        <taxon>Alphaproteobacteria</taxon>
        <taxon>Hyphomicrobiales</taxon>
        <taxon>Methylobacteriaceae</taxon>
        <taxon>Methylobacterium</taxon>
    </lineage>
</organism>
<gene>
    <name evidence="1" type="ORF">SAMN05216360_110205</name>
</gene>